<evidence type="ECO:0000259" key="12">
    <source>
        <dbReference type="PROSITE" id="PS50879"/>
    </source>
</evidence>
<dbReference type="GO" id="GO:0043137">
    <property type="term" value="P:DNA replication, removal of RNA primer"/>
    <property type="evidence" value="ECO:0007669"/>
    <property type="project" value="TreeGrafter"/>
</dbReference>
<evidence type="ECO:0000256" key="5">
    <source>
        <dbReference type="ARBA" id="ARBA00022490"/>
    </source>
</evidence>
<evidence type="ECO:0000313" key="14">
    <source>
        <dbReference type="Proteomes" id="UP000318126"/>
    </source>
</evidence>
<name>A0A553JNE0_SHEHA</name>
<keyword evidence="10 11" id="KW-0460">Magnesium</keyword>
<evidence type="ECO:0000256" key="4">
    <source>
        <dbReference type="ARBA" id="ARBA00011245"/>
    </source>
</evidence>
<organism evidence="13 14">
    <name type="scientific">Shewanella hanedai</name>
    <name type="common">Alteromonas hanedai</name>
    <dbReference type="NCBI Taxonomy" id="25"/>
    <lineage>
        <taxon>Bacteria</taxon>
        <taxon>Pseudomonadati</taxon>
        <taxon>Pseudomonadota</taxon>
        <taxon>Gammaproteobacteria</taxon>
        <taxon>Alteromonadales</taxon>
        <taxon>Shewanellaceae</taxon>
        <taxon>Shewanella</taxon>
    </lineage>
</organism>
<evidence type="ECO:0000256" key="7">
    <source>
        <dbReference type="ARBA" id="ARBA00022723"/>
    </source>
</evidence>
<protein>
    <recommendedName>
        <fullName evidence="11">Ribonuclease H</fullName>
        <shortName evidence="11">RNase H</shortName>
        <ecNumber evidence="11">3.1.26.4</ecNumber>
    </recommendedName>
</protein>
<dbReference type="InterPro" id="IPR002156">
    <property type="entry name" value="RNaseH_domain"/>
</dbReference>
<evidence type="ECO:0000256" key="2">
    <source>
        <dbReference type="ARBA" id="ARBA00004496"/>
    </source>
</evidence>
<accession>A0A553JNE0</accession>
<evidence type="ECO:0000256" key="8">
    <source>
        <dbReference type="ARBA" id="ARBA00022759"/>
    </source>
</evidence>
<feature type="binding site" evidence="11">
    <location>
        <position position="12"/>
    </location>
    <ligand>
        <name>Mg(2+)</name>
        <dbReference type="ChEBI" id="CHEBI:18420"/>
        <label>2</label>
    </ligand>
</feature>
<dbReference type="GO" id="GO:0003676">
    <property type="term" value="F:nucleic acid binding"/>
    <property type="evidence" value="ECO:0007669"/>
    <property type="project" value="InterPro"/>
</dbReference>
<dbReference type="Gene3D" id="3.30.420.10">
    <property type="entry name" value="Ribonuclease H-like superfamily/Ribonuclease H"/>
    <property type="match status" value="1"/>
</dbReference>
<dbReference type="GO" id="GO:0004523">
    <property type="term" value="F:RNA-DNA hybrid ribonuclease activity"/>
    <property type="evidence" value="ECO:0007669"/>
    <property type="project" value="UniProtKB-UniRule"/>
</dbReference>
<comment type="caution">
    <text evidence="13">The sequence shown here is derived from an EMBL/GenBank/DDBJ whole genome shotgun (WGS) entry which is preliminary data.</text>
</comment>
<evidence type="ECO:0000313" key="13">
    <source>
        <dbReference type="EMBL" id="TRY13977.1"/>
    </source>
</evidence>
<comment type="catalytic activity">
    <reaction evidence="1 11">
        <text>Endonucleolytic cleavage to 5'-phosphomonoester.</text>
        <dbReference type="EC" id="3.1.26.4"/>
    </reaction>
</comment>
<dbReference type="HAMAP" id="MF_00042">
    <property type="entry name" value="RNase_H"/>
    <property type="match status" value="1"/>
</dbReference>
<proteinExistence type="inferred from homology"/>
<dbReference type="GO" id="GO:0000287">
    <property type="term" value="F:magnesium ion binding"/>
    <property type="evidence" value="ECO:0007669"/>
    <property type="project" value="UniProtKB-UniRule"/>
</dbReference>
<dbReference type="PANTHER" id="PTHR10642:SF26">
    <property type="entry name" value="RIBONUCLEASE H1"/>
    <property type="match status" value="1"/>
</dbReference>
<evidence type="ECO:0000256" key="10">
    <source>
        <dbReference type="ARBA" id="ARBA00022842"/>
    </source>
</evidence>
<evidence type="ECO:0000256" key="3">
    <source>
        <dbReference type="ARBA" id="ARBA00005300"/>
    </source>
</evidence>
<dbReference type="AlphaFoldDB" id="A0A553JNE0"/>
<dbReference type="EMBL" id="VKGK01000014">
    <property type="protein sequence ID" value="TRY13977.1"/>
    <property type="molecule type" value="Genomic_DNA"/>
</dbReference>
<feature type="domain" description="RNase H type-1" evidence="12">
    <location>
        <begin position="3"/>
        <end position="144"/>
    </location>
</feature>
<feature type="binding site" evidence="11">
    <location>
        <position position="72"/>
    </location>
    <ligand>
        <name>Mg(2+)</name>
        <dbReference type="ChEBI" id="CHEBI:18420"/>
        <label>1</label>
    </ligand>
</feature>
<keyword evidence="7 11" id="KW-0479">Metal-binding</keyword>
<dbReference type="Pfam" id="PF00075">
    <property type="entry name" value="RNase_H"/>
    <property type="match status" value="1"/>
</dbReference>
<keyword evidence="5 11" id="KW-0963">Cytoplasm</keyword>
<reference evidence="14" key="1">
    <citation type="submission" date="2019-07" db="EMBL/GenBank/DDBJ databases">
        <title>Shewanella sp. YLB-08 draft genomic sequence.</title>
        <authorList>
            <person name="Yu L."/>
        </authorList>
    </citation>
    <scope>NUCLEOTIDE SEQUENCE [LARGE SCALE GENOMIC DNA]</scope>
    <source>
        <strain evidence="14">JCM 20706</strain>
    </source>
</reference>
<dbReference type="EC" id="3.1.26.4" evidence="11"/>
<dbReference type="PROSITE" id="PS50879">
    <property type="entry name" value="RNASE_H_1"/>
    <property type="match status" value="1"/>
</dbReference>
<dbReference type="InterPro" id="IPR012337">
    <property type="entry name" value="RNaseH-like_sf"/>
</dbReference>
<evidence type="ECO:0000256" key="11">
    <source>
        <dbReference type="HAMAP-Rule" id="MF_00042"/>
    </source>
</evidence>
<feature type="binding site" evidence="11">
    <location>
        <position position="12"/>
    </location>
    <ligand>
        <name>Mg(2+)</name>
        <dbReference type="ChEBI" id="CHEBI:18420"/>
        <label>1</label>
    </ligand>
</feature>
<dbReference type="FunFam" id="3.30.420.10:FF:000008">
    <property type="entry name" value="Ribonuclease H"/>
    <property type="match status" value="1"/>
</dbReference>
<evidence type="ECO:0000256" key="9">
    <source>
        <dbReference type="ARBA" id="ARBA00022801"/>
    </source>
</evidence>
<evidence type="ECO:0000256" key="1">
    <source>
        <dbReference type="ARBA" id="ARBA00000077"/>
    </source>
</evidence>
<dbReference type="NCBIfam" id="NF001236">
    <property type="entry name" value="PRK00203.1"/>
    <property type="match status" value="1"/>
</dbReference>
<dbReference type="RefSeq" id="WP_144040548.1">
    <property type="nucleotide sequence ID" value="NZ_BMPL01000014.1"/>
</dbReference>
<keyword evidence="8 11" id="KW-0255">Endonuclease</keyword>
<dbReference type="InterPro" id="IPR036397">
    <property type="entry name" value="RNaseH_sf"/>
</dbReference>
<evidence type="ECO:0000256" key="6">
    <source>
        <dbReference type="ARBA" id="ARBA00022722"/>
    </source>
</evidence>
<comment type="cofactor">
    <cofactor evidence="11">
        <name>Mg(2+)</name>
        <dbReference type="ChEBI" id="CHEBI:18420"/>
    </cofactor>
    <text evidence="11">Binds 1 Mg(2+) ion per subunit. May bind a second metal ion at a regulatory site, or after substrate binding.</text>
</comment>
<comment type="function">
    <text evidence="11">Endonuclease that specifically degrades the RNA of RNA-DNA hybrids.</text>
</comment>
<dbReference type="GO" id="GO:0005737">
    <property type="term" value="C:cytoplasm"/>
    <property type="evidence" value="ECO:0007669"/>
    <property type="project" value="UniProtKB-SubCell"/>
</dbReference>
<feature type="binding site" evidence="11">
    <location>
        <position position="136"/>
    </location>
    <ligand>
        <name>Mg(2+)</name>
        <dbReference type="ChEBI" id="CHEBI:18420"/>
        <label>2</label>
    </ligand>
</feature>
<dbReference type="CDD" id="cd09278">
    <property type="entry name" value="RNase_HI_prokaryote_like"/>
    <property type="match status" value="1"/>
</dbReference>
<keyword evidence="6 11" id="KW-0540">Nuclease</keyword>
<comment type="subunit">
    <text evidence="4 11">Monomer.</text>
</comment>
<dbReference type="Proteomes" id="UP000318126">
    <property type="component" value="Unassembled WGS sequence"/>
</dbReference>
<sequence>MTVLKQLSIFTDGSCLGNPGPGGYGVVMKYKAHTKEFADGFLLTTNNRMELLAPIIALEALKVPCKIVLTSDSQYMRQGITQWIHGWKKKNWMTSTKQPVKNVDLWKRLDKAAAAHEIDWRWVKGHTGHTENERCDTLARVAAEAKPTQEDLGYQPNA</sequence>
<keyword evidence="14" id="KW-1185">Reference proteome</keyword>
<feature type="binding site" evidence="11">
    <location>
        <position position="50"/>
    </location>
    <ligand>
        <name>Mg(2+)</name>
        <dbReference type="ChEBI" id="CHEBI:18420"/>
        <label>1</label>
    </ligand>
</feature>
<gene>
    <name evidence="11 13" type="primary">rnhA</name>
    <name evidence="13" type="ORF">FN961_12700</name>
</gene>
<dbReference type="SUPFAM" id="SSF53098">
    <property type="entry name" value="Ribonuclease H-like"/>
    <property type="match status" value="1"/>
</dbReference>
<dbReference type="PANTHER" id="PTHR10642">
    <property type="entry name" value="RIBONUCLEASE H1"/>
    <property type="match status" value="1"/>
</dbReference>
<keyword evidence="9 11" id="KW-0378">Hydrolase</keyword>
<dbReference type="InterPro" id="IPR050092">
    <property type="entry name" value="RNase_H"/>
</dbReference>
<dbReference type="OrthoDB" id="7845843at2"/>
<comment type="similarity">
    <text evidence="3 11">Belongs to the RNase H family.</text>
</comment>
<comment type="subcellular location">
    <subcellularLocation>
        <location evidence="2 11">Cytoplasm</location>
    </subcellularLocation>
</comment>
<dbReference type="InterPro" id="IPR022892">
    <property type="entry name" value="RNaseHI"/>
</dbReference>